<reference evidence="8 9" key="1">
    <citation type="submission" date="2019-07" db="EMBL/GenBank/DDBJ databases">
        <title>Whole genome shotgun sequence of Gluconobacter kanchanaburiensis NBRC 103587.</title>
        <authorList>
            <person name="Hosoyama A."/>
            <person name="Uohara A."/>
            <person name="Ohji S."/>
            <person name="Ichikawa N."/>
        </authorList>
    </citation>
    <scope>NUCLEOTIDE SEQUENCE [LARGE SCALE GENOMIC DNA]</scope>
    <source>
        <strain evidence="8 9">NBRC 103587</strain>
    </source>
</reference>
<gene>
    <name evidence="8" type="ORF">GKA01_18200</name>
</gene>
<evidence type="ECO:0000256" key="5">
    <source>
        <dbReference type="SAM" id="Coils"/>
    </source>
</evidence>
<keyword evidence="9" id="KW-1185">Reference proteome</keyword>
<keyword evidence="5" id="KW-0175">Coiled coil</keyword>
<feature type="coiled-coil region" evidence="5">
    <location>
        <begin position="70"/>
        <end position="97"/>
    </location>
</feature>
<feature type="domain" description="Lipopolysaccharide assembly protein A" evidence="7">
    <location>
        <begin position="32"/>
        <end position="84"/>
    </location>
</feature>
<keyword evidence="3 6" id="KW-1133">Transmembrane helix</keyword>
<dbReference type="AlphaFoldDB" id="A0A511BAG5"/>
<keyword evidence="2 6" id="KW-0812">Transmembrane</keyword>
<evidence type="ECO:0000313" key="8">
    <source>
        <dbReference type="EMBL" id="GEK96623.1"/>
    </source>
</evidence>
<keyword evidence="4 6" id="KW-0472">Membrane</keyword>
<comment type="caution">
    <text evidence="8">The sequence shown here is derived from an EMBL/GenBank/DDBJ whole genome shotgun (WGS) entry which is preliminary data.</text>
</comment>
<evidence type="ECO:0000256" key="3">
    <source>
        <dbReference type="ARBA" id="ARBA00022989"/>
    </source>
</evidence>
<evidence type="ECO:0000259" key="7">
    <source>
        <dbReference type="Pfam" id="PF06305"/>
    </source>
</evidence>
<dbReference type="EMBL" id="BJVA01000010">
    <property type="protein sequence ID" value="GEK96623.1"/>
    <property type="molecule type" value="Genomic_DNA"/>
</dbReference>
<dbReference type="Pfam" id="PF06305">
    <property type="entry name" value="LapA_dom"/>
    <property type="match status" value="1"/>
</dbReference>
<evidence type="ECO:0000313" key="9">
    <source>
        <dbReference type="Proteomes" id="UP000321079"/>
    </source>
</evidence>
<evidence type="ECO:0000256" key="1">
    <source>
        <dbReference type="ARBA" id="ARBA00022475"/>
    </source>
</evidence>
<keyword evidence="1" id="KW-1003">Cell membrane</keyword>
<proteinExistence type="predicted"/>
<sequence length="114" mass="12602">MFMLRLLILIIFLAALIVFALSNTDLEPIWLVSFGWHLSIGTLVLGVGALALLLGFLIGLIGDMQQRSRARRAEQHVRTLESQLVELHQRLDRLQNQPAAPLPSASPVSPAQKV</sequence>
<accession>A0A511BAG5</accession>
<evidence type="ECO:0000256" key="2">
    <source>
        <dbReference type="ARBA" id="ARBA00022692"/>
    </source>
</evidence>
<dbReference type="CDD" id="cd14686">
    <property type="entry name" value="bZIP"/>
    <property type="match status" value="1"/>
</dbReference>
<organism evidence="8 9">
    <name type="scientific">Gluconobacter kanchanaburiensis NBRC 103587</name>
    <dbReference type="NCBI Taxonomy" id="1307948"/>
    <lineage>
        <taxon>Bacteria</taxon>
        <taxon>Pseudomonadati</taxon>
        <taxon>Pseudomonadota</taxon>
        <taxon>Alphaproteobacteria</taxon>
        <taxon>Acetobacterales</taxon>
        <taxon>Acetobacteraceae</taxon>
        <taxon>Gluconobacter</taxon>
    </lineage>
</organism>
<protein>
    <recommendedName>
        <fullName evidence="7">Lipopolysaccharide assembly protein A domain-containing protein</fullName>
    </recommendedName>
</protein>
<feature type="transmembrane region" description="Helical" evidence="6">
    <location>
        <begin position="36"/>
        <end position="62"/>
    </location>
</feature>
<evidence type="ECO:0000256" key="6">
    <source>
        <dbReference type="SAM" id="Phobius"/>
    </source>
</evidence>
<name>A0A511BAG5_9PROT</name>
<evidence type="ECO:0000256" key="4">
    <source>
        <dbReference type="ARBA" id="ARBA00023136"/>
    </source>
</evidence>
<dbReference type="Proteomes" id="UP000321079">
    <property type="component" value="Unassembled WGS sequence"/>
</dbReference>
<dbReference type="GO" id="GO:0005886">
    <property type="term" value="C:plasma membrane"/>
    <property type="evidence" value="ECO:0007669"/>
    <property type="project" value="InterPro"/>
</dbReference>
<dbReference type="InterPro" id="IPR010445">
    <property type="entry name" value="LapA_dom"/>
</dbReference>